<dbReference type="RefSeq" id="WP_289214756.1">
    <property type="nucleotide sequence ID" value="NZ_JAPVRC010000002.1"/>
</dbReference>
<dbReference type="PANTHER" id="PTHR31793">
    <property type="entry name" value="4-HYDROXYBENZOYL-COA THIOESTERASE FAMILY MEMBER"/>
    <property type="match status" value="1"/>
</dbReference>
<dbReference type="CDD" id="cd00586">
    <property type="entry name" value="4HBT"/>
    <property type="match status" value="1"/>
</dbReference>
<organism evidence="1 2">
    <name type="scientific">Halobacillus campisalis</name>
    <dbReference type="NCBI Taxonomy" id="435909"/>
    <lineage>
        <taxon>Bacteria</taxon>
        <taxon>Bacillati</taxon>
        <taxon>Bacillota</taxon>
        <taxon>Bacilli</taxon>
        <taxon>Bacillales</taxon>
        <taxon>Bacillaceae</taxon>
        <taxon>Halobacillus</taxon>
    </lineage>
</organism>
<sequence>MDFQFKYTVPSEWVDYNGHMNDAEYNRAFSQATDAFVDHIGLDEPSRSHFQYTMFTLETHTCYLQEMKEGASFTITAQVLDYDAKRVHLFLSMHNAEGDLVATLEEMLMGVDQNEGRAAPFPKAVEEKLDAVYQKHANQEQPKQAGRTIGIRRK</sequence>
<keyword evidence="2" id="KW-1185">Reference proteome</keyword>
<gene>
    <name evidence="1" type="ORF">ACFQMN_15920</name>
</gene>
<accession>A0ABW2K7Q9</accession>
<reference evidence="2" key="1">
    <citation type="journal article" date="2019" name="Int. J. Syst. Evol. Microbiol.">
        <title>The Global Catalogue of Microorganisms (GCM) 10K type strain sequencing project: providing services to taxonomists for standard genome sequencing and annotation.</title>
        <authorList>
            <consortium name="The Broad Institute Genomics Platform"/>
            <consortium name="The Broad Institute Genome Sequencing Center for Infectious Disease"/>
            <person name="Wu L."/>
            <person name="Ma J."/>
        </authorList>
    </citation>
    <scope>NUCLEOTIDE SEQUENCE [LARGE SCALE GENOMIC DNA]</scope>
    <source>
        <strain evidence="2">CCUG 73951</strain>
    </source>
</reference>
<dbReference type="InterPro" id="IPR050563">
    <property type="entry name" value="4-hydroxybenzoyl-CoA_TE"/>
</dbReference>
<dbReference type="InterPro" id="IPR029069">
    <property type="entry name" value="HotDog_dom_sf"/>
</dbReference>
<dbReference type="Proteomes" id="UP001596494">
    <property type="component" value="Unassembled WGS sequence"/>
</dbReference>
<comment type="caution">
    <text evidence="1">The sequence shown here is derived from an EMBL/GenBank/DDBJ whole genome shotgun (WGS) entry which is preliminary data.</text>
</comment>
<dbReference type="SUPFAM" id="SSF54637">
    <property type="entry name" value="Thioesterase/thiol ester dehydrase-isomerase"/>
    <property type="match status" value="1"/>
</dbReference>
<dbReference type="Pfam" id="PF13279">
    <property type="entry name" value="4HBT_2"/>
    <property type="match status" value="1"/>
</dbReference>
<dbReference type="EMBL" id="JBHTBY010000017">
    <property type="protein sequence ID" value="MFC7322352.1"/>
    <property type="molecule type" value="Genomic_DNA"/>
</dbReference>
<proteinExistence type="predicted"/>
<name>A0ABW2K7Q9_9BACI</name>
<dbReference type="PANTHER" id="PTHR31793:SF2">
    <property type="entry name" value="BLR1345 PROTEIN"/>
    <property type="match status" value="1"/>
</dbReference>
<dbReference type="Gene3D" id="3.10.129.10">
    <property type="entry name" value="Hotdog Thioesterase"/>
    <property type="match status" value="1"/>
</dbReference>
<evidence type="ECO:0000313" key="2">
    <source>
        <dbReference type="Proteomes" id="UP001596494"/>
    </source>
</evidence>
<protein>
    <submittedName>
        <fullName evidence="1">Thioesterase family protein</fullName>
    </submittedName>
</protein>
<evidence type="ECO:0000313" key="1">
    <source>
        <dbReference type="EMBL" id="MFC7322352.1"/>
    </source>
</evidence>